<dbReference type="NCBIfam" id="TIGR01630">
    <property type="entry name" value="psiM2_ORF9"/>
    <property type="match status" value="1"/>
</dbReference>
<proteinExistence type="predicted"/>
<dbReference type="InterPro" id="IPR035421">
    <property type="entry name" value="Terminase_6C"/>
</dbReference>
<protein>
    <recommendedName>
        <fullName evidence="2">Terminase large subunit gp17-like C-terminal domain-containing protein</fullName>
    </recommendedName>
</protein>
<dbReference type="InterPro" id="IPR006517">
    <property type="entry name" value="Phage_terminase_lsu-like_C"/>
</dbReference>
<gene>
    <name evidence="3" type="ORF">EOD42_22140</name>
</gene>
<evidence type="ECO:0000259" key="2">
    <source>
        <dbReference type="Pfam" id="PF17289"/>
    </source>
</evidence>
<comment type="caution">
    <text evidence="3">The sequence shown here is derived from an EMBL/GenBank/DDBJ whole genome shotgun (WGS) entry which is preliminary data.</text>
</comment>
<dbReference type="OrthoDB" id="9771580at2"/>
<organism evidence="3 4">
    <name type="scientific">Rhodovarius crocodyli</name>
    <dbReference type="NCBI Taxonomy" id="1979269"/>
    <lineage>
        <taxon>Bacteria</taxon>
        <taxon>Pseudomonadati</taxon>
        <taxon>Pseudomonadota</taxon>
        <taxon>Alphaproteobacteria</taxon>
        <taxon>Acetobacterales</taxon>
        <taxon>Roseomonadaceae</taxon>
        <taxon>Rhodovarius</taxon>
    </lineage>
</organism>
<keyword evidence="4" id="KW-1185">Reference proteome</keyword>
<name>A0A437M2C8_9PROT</name>
<reference evidence="3 4" key="1">
    <citation type="submission" date="2019-01" db="EMBL/GenBank/DDBJ databases">
        <authorList>
            <person name="Chen W.-M."/>
        </authorList>
    </citation>
    <scope>NUCLEOTIDE SEQUENCE [LARGE SCALE GENOMIC DNA]</scope>
    <source>
        <strain evidence="3 4">CCP-6</strain>
    </source>
</reference>
<dbReference type="Pfam" id="PF17289">
    <property type="entry name" value="Terminase_6C"/>
    <property type="match status" value="1"/>
</dbReference>
<dbReference type="EMBL" id="SACL01000010">
    <property type="protein sequence ID" value="RVT91664.1"/>
    <property type="molecule type" value="Genomic_DNA"/>
</dbReference>
<evidence type="ECO:0000313" key="3">
    <source>
        <dbReference type="EMBL" id="RVT91664.1"/>
    </source>
</evidence>
<dbReference type="Gene3D" id="3.30.420.240">
    <property type="match status" value="1"/>
</dbReference>
<sequence length="261" mass="29253">MIASFVRPWVGRTPVIFGGVSGGHVTLQDKTFDLPRGRRYERRTGEALSEREPVQLLRKLEREIGSDAFATQYLQAPAPPGGGMVKREWIKRYDTPPEPGTGLTYISWDTASKGGPDNSYSVGLAVQRVAKDRFYLLEVVRRRMQFPELLHAAQEMAARYPGAITLVEDTAVGPALVSSLGSTVNVQGIKPEGDKEARLSRVTALMERGELYLPFRAPWLEVFEAEFFSFPGSQHNDQVDALSQLLGYSIRDTYWIWHLPL</sequence>
<dbReference type="Proteomes" id="UP000282957">
    <property type="component" value="Unassembled WGS sequence"/>
</dbReference>
<evidence type="ECO:0000313" key="4">
    <source>
        <dbReference type="Proteomes" id="UP000282957"/>
    </source>
</evidence>
<evidence type="ECO:0000256" key="1">
    <source>
        <dbReference type="ARBA" id="ARBA00022612"/>
    </source>
</evidence>
<keyword evidence="1" id="KW-1188">Viral release from host cell</keyword>
<feature type="domain" description="Terminase large subunit gp17-like C-terminal" evidence="2">
    <location>
        <begin position="106"/>
        <end position="246"/>
    </location>
</feature>
<dbReference type="AlphaFoldDB" id="A0A437M2C8"/>
<accession>A0A437M2C8</accession>